<evidence type="ECO:0000256" key="6">
    <source>
        <dbReference type="ARBA" id="ARBA00022723"/>
    </source>
</evidence>
<protein>
    <recommendedName>
        <fullName evidence="13">DNA polymerase III subunit gamma/tau</fullName>
        <ecNumber evidence="2">2.7.7.7</ecNumber>
    </recommendedName>
</protein>
<keyword evidence="17" id="KW-1185">Reference proteome</keyword>
<feature type="compositionally biased region" description="Acidic residues" evidence="14">
    <location>
        <begin position="513"/>
        <end position="522"/>
    </location>
</feature>
<dbReference type="Pfam" id="PF22608">
    <property type="entry name" value="DNAX_ATPase_lid"/>
    <property type="match status" value="1"/>
</dbReference>
<keyword evidence="5" id="KW-0235">DNA replication</keyword>
<evidence type="ECO:0000313" key="17">
    <source>
        <dbReference type="Proteomes" id="UP000315730"/>
    </source>
</evidence>
<keyword evidence="9" id="KW-0067">ATP-binding</keyword>
<dbReference type="Gene3D" id="1.20.272.10">
    <property type="match status" value="1"/>
</dbReference>
<comment type="caution">
    <text evidence="16">The sequence shown here is derived from an EMBL/GenBank/DDBJ whole genome shotgun (WGS) entry which is preliminary data.</text>
</comment>
<dbReference type="InterPro" id="IPR027417">
    <property type="entry name" value="P-loop_NTPase"/>
</dbReference>
<evidence type="ECO:0000256" key="1">
    <source>
        <dbReference type="ARBA" id="ARBA00006360"/>
    </source>
</evidence>
<dbReference type="FunFam" id="3.40.50.300:FF:000014">
    <property type="entry name" value="DNA polymerase III subunit gamma/tau"/>
    <property type="match status" value="1"/>
</dbReference>
<feature type="domain" description="AAA+ ATPase" evidence="15">
    <location>
        <begin position="36"/>
        <end position="179"/>
    </location>
</feature>
<feature type="compositionally biased region" description="Low complexity" evidence="14">
    <location>
        <begin position="882"/>
        <end position="904"/>
    </location>
</feature>
<keyword evidence="6" id="KW-0479">Metal-binding</keyword>
<feature type="compositionally biased region" description="Basic and acidic residues" evidence="14">
    <location>
        <begin position="999"/>
        <end position="1014"/>
    </location>
</feature>
<evidence type="ECO:0000256" key="8">
    <source>
        <dbReference type="ARBA" id="ARBA00022833"/>
    </source>
</evidence>
<dbReference type="AlphaFoldDB" id="A0A4Y4D5Y2"/>
<evidence type="ECO:0000256" key="14">
    <source>
        <dbReference type="SAM" id="MobiDB-lite"/>
    </source>
</evidence>
<evidence type="ECO:0000256" key="9">
    <source>
        <dbReference type="ARBA" id="ARBA00022840"/>
    </source>
</evidence>
<evidence type="ECO:0000256" key="4">
    <source>
        <dbReference type="ARBA" id="ARBA00022695"/>
    </source>
</evidence>
<feature type="compositionally biased region" description="Polar residues" evidence="14">
    <location>
        <begin position="1074"/>
        <end position="1087"/>
    </location>
</feature>
<dbReference type="Proteomes" id="UP000315730">
    <property type="component" value="Unassembled WGS sequence"/>
</dbReference>
<dbReference type="Pfam" id="PF13177">
    <property type="entry name" value="DNA_pol3_delta2"/>
    <property type="match status" value="1"/>
</dbReference>
<dbReference type="CDD" id="cd00009">
    <property type="entry name" value="AAA"/>
    <property type="match status" value="1"/>
</dbReference>
<dbReference type="SUPFAM" id="SSF52540">
    <property type="entry name" value="P-loop containing nucleoside triphosphate hydrolases"/>
    <property type="match status" value="1"/>
</dbReference>
<dbReference type="EC" id="2.7.7.7" evidence="2"/>
<dbReference type="NCBIfam" id="TIGR02397">
    <property type="entry name" value="dnaX_nterm"/>
    <property type="match status" value="1"/>
</dbReference>
<evidence type="ECO:0000256" key="5">
    <source>
        <dbReference type="ARBA" id="ARBA00022705"/>
    </source>
</evidence>
<comment type="similarity">
    <text evidence="1">Belongs to the DnaX/STICHEL family.</text>
</comment>
<evidence type="ECO:0000256" key="2">
    <source>
        <dbReference type="ARBA" id="ARBA00012417"/>
    </source>
</evidence>
<dbReference type="STRING" id="1272.GCA_900014985_02091"/>
<evidence type="ECO:0000256" key="7">
    <source>
        <dbReference type="ARBA" id="ARBA00022741"/>
    </source>
</evidence>
<gene>
    <name evidence="16" type="ORF">KVA01_03350</name>
</gene>
<evidence type="ECO:0000256" key="3">
    <source>
        <dbReference type="ARBA" id="ARBA00022679"/>
    </source>
</evidence>
<dbReference type="InterPro" id="IPR012763">
    <property type="entry name" value="DNA_pol_III_sug/sutau_N"/>
</dbReference>
<dbReference type="CDD" id="cd18137">
    <property type="entry name" value="HLD_clamp_pol_III_gamma_tau"/>
    <property type="match status" value="1"/>
</dbReference>
<organism evidence="16 17">
    <name type="scientific">Kocuria varians</name>
    <name type="common">Micrococcus varians</name>
    <dbReference type="NCBI Taxonomy" id="1272"/>
    <lineage>
        <taxon>Bacteria</taxon>
        <taxon>Bacillati</taxon>
        <taxon>Actinomycetota</taxon>
        <taxon>Actinomycetes</taxon>
        <taxon>Micrococcales</taxon>
        <taxon>Micrococcaceae</taxon>
        <taxon>Kocuria</taxon>
    </lineage>
</organism>
<dbReference type="InterPro" id="IPR003593">
    <property type="entry name" value="AAA+_ATPase"/>
</dbReference>
<dbReference type="InterPro" id="IPR022754">
    <property type="entry name" value="DNA_pol_III_gamma-3"/>
</dbReference>
<dbReference type="GO" id="GO:0003677">
    <property type="term" value="F:DNA binding"/>
    <property type="evidence" value="ECO:0007669"/>
    <property type="project" value="InterPro"/>
</dbReference>
<evidence type="ECO:0000256" key="13">
    <source>
        <dbReference type="ARBA" id="ARBA00074577"/>
    </source>
</evidence>
<dbReference type="Gene3D" id="3.40.50.300">
    <property type="entry name" value="P-loop containing nucleotide triphosphate hydrolases"/>
    <property type="match status" value="1"/>
</dbReference>
<dbReference type="Pfam" id="PF12169">
    <property type="entry name" value="DNA_pol3_gamma3"/>
    <property type="match status" value="1"/>
</dbReference>
<evidence type="ECO:0000313" key="16">
    <source>
        <dbReference type="EMBL" id="GEC98180.1"/>
    </source>
</evidence>
<keyword evidence="10" id="KW-0239">DNA-directed DNA polymerase</keyword>
<dbReference type="InterPro" id="IPR050238">
    <property type="entry name" value="DNA_Rep/Repair_Clamp_Loader"/>
</dbReference>
<name>A0A4Y4D5Y2_KOCVA</name>
<dbReference type="SUPFAM" id="SSF48019">
    <property type="entry name" value="post-AAA+ oligomerization domain-like"/>
    <property type="match status" value="1"/>
</dbReference>
<feature type="compositionally biased region" description="Low complexity" evidence="14">
    <location>
        <begin position="860"/>
        <end position="871"/>
    </location>
</feature>
<feature type="compositionally biased region" description="Low complexity" evidence="14">
    <location>
        <begin position="1020"/>
        <end position="1038"/>
    </location>
</feature>
<dbReference type="Gene3D" id="1.10.8.60">
    <property type="match status" value="1"/>
</dbReference>
<evidence type="ECO:0000259" key="15">
    <source>
        <dbReference type="SMART" id="SM00382"/>
    </source>
</evidence>
<keyword evidence="7" id="KW-0547">Nucleotide-binding</keyword>
<evidence type="ECO:0000256" key="12">
    <source>
        <dbReference type="ARBA" id="ARBA00049244"/>
    </source>
</evidence>
<feature type="compositionally biased region" description="Basic and acidic residues" evidence="14">
    <location>
        <begin position="778"/>
        <end position="789"/>
    </location>
</feature>
<evidence type="ECO:0000256" key="11">
    <source>
        <dbReference type="ARBA" id="ARBA00037724"/>
    </source>
</evidence>
<dbReference type="EMBL" id="BJNW01000002">
    <property type="protein sequence ID" value="GEC98180.1"/>
    <property type="molecule type" value="Genomic_DNA"/>
</dbReference>
<comment type="function">
    <text evidence="11">DNA polymerase III is a complex, multichain enzyme responsible for most of the replicative synthesis in bacteria. This DNA polymerase also exhibits 3' to 5' exonuclease activity.</text>
</comment>
<dbReference type="InterPro" id="IPR045085">
    <property type="entry name" value="HLD_clamp_pol_III_gamma_tau"/>
</dbReference>
<keyword evidence="8" id="KW-0862">Zinc</keyword>
<dbReference type="PANTHER" id="PTHR11669:SF0">
    <property type="entry name" value="PROTEIN STICHEL-LIKE 2"/>
    <property type="match status" value="1"/>
</dbReference>
<dbReference type="RefSeq" id="WP_141268644.1">
    <property type="nucleotide sequence ID" value="NZ_BJNW01000002.1"/>
</dbReference>
<keyword evidence="3" id="KW-0808">Transferase</keyword>
<dbReference type="FunFam" id="1.20.272.10:FF:000003">
    <property type="entry name" value="DNA polymerase III subunit gamma/tau"/>
    <property type="match status" value="1"/>
</dbReference>
<evidence type="ECO:0000256" key="10">
    <source>
        <dbReference type="ARBA" id="ARBA00022932"/>
    </source>
</evidence>
<accession>A0A4Y4D5Y2</accession>
<keyword evidence="4" id="KW-0548">Nucleotidyltransferase</keyword>
<dbReference type="NCBIfam" id="NF005846">
    <property type="entry name" value="PRK07764.1-6"/>
    <property type="match status" value="1"/>
</dbReference>
<feature type="compositionally biased region" description="Low complexity" evidence="14">
    <location>
        <begin position="930"/>
        <end position="945"/>
    </location>
</feature>
<dbReference type="SMART" id="SM00382">
    <property type="entry name" value="AAA"/>
    <property type="match status" value="1"/>
</dbReference>
<feature type="region of interest" description="Disordered" evidence="14">
    <location>
        <begin position="389"/>
        <end position="586"/>
    </location>
</feature>
<dbReference type="GO" id="GO:0046872">
    <property type="term" value="F:metal ion binding"/>
    <property type="evidence" value="ECO:0007669"/>
    <property type="project" value="UniProtKB-KW"/>
</dbReference>
<dbReference type="OrthoDB" id="9810148at2"/>
<comment type="catalytic activity">
    <reaction evidence="12">
        <text>DNA(n) + a 2'-deoxyribonucleoside 5'-triphosphate = DNA(n+1) + diphosphate</text>
        <dbReference type="Rhea" id="RHEA:22508"/>
        <dbReference type="Rhea" id="RHEA-COMP:17339"/>
        <dbReference type="Rhea" id="RHEA-COMP:17340"/>
        <dbReference type="ChEBI" id="CHEBI:33019"/>
        <dbReference type="ChEBI" id="CHEBI:61560"/>
        <dbReference type="ChEBI" id="CHEBI:173112"/>
        <dbReference type="EC" id="2.7.7.7"/>
    </reaction>
</comment>
<dbReference type="GO" id="GO:0003887">
    <property type="term" value="F:DNA-directed DNA polymerase activity"/>
    <property type="evidence" value="ECO:0007669"/>
    <property type="project" value="UniProtKB-KW"/>
</dbReference>
<dbReference type="PANTHER" id="PTHR11669">
    <property type="entry name" value="REPLICATION FACTOR C / DNA POLYMERASE III GAMMA-TAU SUBUNIT"/>
    <property type="match status" value="1"/>
</dbReference>
<feature type="compositionally biased region" description="Low complexity" evidence="14">
    <location>
        <begin position="451"/>
        <end position="463"/>
    </location>
</feature>
<dbReference type="InterPro" id="IPR008921">
    <property type="entry name" value="DNA_pol3_clamp-load_cplx_C"/>
</dbReference>
<feature type="compositionally biased region" description="Acidic residues" evidence="14">
    <location>
        <begin position="1091"/>
        <end position="1106"/>
    </location>
</feature>
<reference evidence="16 17" key="1">
    <citation type="submission" date="2019-06" db="EMBL/GenBank/DDBJ databases">
        <title>Whole genome shotgun sequence of Kocuria varians NBRC 15358.</title>
        <authorList>
            <person name="Hosoyama A."/>
            <person name="Uohara A."/>
            <person name="Ohji S."/>
            <person name="Ichikawa N."/>
        </authorList>
    </citation>
    <scope>NUCLEOTIDE SEQUENCE [LARGE SCALE GENOMIC DNA]</scope>
    <source>
        <strain evidence="16 17">NBRC 15358</strain>
    </source>
</reference>
<proteinExistence type="inferred from homology"/>
<dbReference type="GO" id="GO:0009360">
    <property type="term" value="C:DNA polymerase III complex"/>
    <property type="evidence" value="ECO:0007669"/>
    <property type="project" value="InterPro"/>
</dbReference>
<sequence>MTTALYRRYRPETFQDVIGQEHVTEPLMTALRKNRVNHAYLFSGPRGCGKTTSARILARCLNCAEGPTATPCGRCESCRDLARDGAGSLDVIEMDAASHGGVDHARDLRERATFAPVRDRYKIFIIDEAHMVTREGFNALLKIVEEPPEHVKFIFATTEPSKVLTTIRSRTHHYPFRLVPPEPLMKYLEQLCREEGVATAPGVLSLVVRAGGGSVRDSLSVLDQLMAGSDENGISYDLAVALLGYTHAALLDDVVDAFAAGDAATVFASVDRVIQTGQDPRRFVEDLLERFRDLVVVNAVPDAADNILHGMPTDQINRLRNQSTQLGAAELSRSADIINEALNEMTGATSPQLHLELLCARILLPSADHTTRGITSRVDRLERRLSIPRGAGIRSGSGEATPSAPAADVEPTGVGSPVLRPTSPSETSRPAAAETSRPEPVADEPRRAPAAEEAITADAAADENTGASLPVAPDGSALDGSARNGSAQDRPGPQGTPAGRPAEETPDAQEPTDPQDESEEPEGSAHPAAGDPVPEGERGPQAEHPPADGVVDGAEDAVPASPAGQAAPHQTPEVPHEQSAPSDVTSGELELLRSSWPEIVSALAEIRRVAWAITVRGTPISYENDTLRIAFEGDGDILNFPRFEADVRNAIQTVVGLACGVEAVRPGDTQGRSGGGGQGGPTPGNGGRGPGRPSGGPPRQGRGPGNRGEASRQQDPAGQPDYFREPEGFGVNRRHGGPQESSAPQTTRTTPADEPPADDEPVTSWSVASIPQPGSPADEPRSSPAHEQEESGVADPEQRAESGEPGRVPSGIPEGIGAGTPSGADGSTGPVAPGETVDGRSPENATVPVEVGRPEDLGRSVDSTESVDTVSADARSSSGTDSTTRAATNAPSAPSASAARSGPSEQPPSARPAADGPARGQDGPARSGTAPNDDAPSGDAASSSRGGRGPGGSALQSAPAAPDRGPEYWSPDEPPPPPEEDEPPADMYDAPLTRQRPTFRREAPAPQQTDDRSRGGQGRSGVTTASSASPSTQTTETPGGAPGTSPDVRPGTGGSRPGWRERHAAAIAAASAANGQSSEAPGNNSGRGNAAEDENFVPGADDESLEDSSLYGRAAIERILGGMLIDERAHDAHQ</sequence>
<dbReference type="GO" id="GO:0005524">
    <property type="term" value="F:ATP binding"/>
    <property type="evidence" value="ECO:0007669"/>
    <property type="project" value="UniProtKB-KW"/>
</dbReference>
<feature type="compositionally biased region" description="Gly residues" evidence="14">
    <location>
        <begin position="672"/>
        <end position="694"/>
    </location>
</feature>
<feature type="region of interest" description="Disordered" evidence="14">
    <location>
        <begin position="666"/>
        <end position="1108"/>
    </location>
</feature>
<dbReference type="GO" id="GO:0006261">
    <property type="term" value="P:DNA-templated DNA replication"/>
    <property type="evidence" value="ECO:0007669"/>
    <property type="project" value="TreeGrafter"/>
</dbReference>